<gene>
    <name evidence="9" type="ORF">OM33_01675</name>
</gene>
<dbReference type="STRING" id="1348114.OM33_01675"/>
<dbReference type="GO" id="GO:0005506">
    <property type="term" value="F:iron ion binding"/>
    <property type="evidence" value="ECO:0007669"/>
    <property type="project" value="InterPro"/>
</dbReference>
<evidence type="ECO:0000313" key="10">
    <source>
        <dbReference type="Proteomes" id="UP000030341"/>
    </source>
</evidence>
<dbReference type="HOGENOM" id="CLU_082349_2_0_6"/>
<keyword evidence="5 6" id="KW-0408">Iron</keyword>
<dbReference type="InterPro" id="IPR036909">
    <property type="entry name" value="Cyt_c-like_dom_sf"/>
</dbReference>
<evidence type="ECO:0000256" key="4">
    <source>
        <dbReference type="ARBA" id="ARBA00022982"/>
    </source>
</evidence>
<dbReference type="EMBL" id="CP009888">
    <property type="protein sequence ID" value="AIY64004.1"/>
    <property type="molecule type" value="Genomic_DNA"/>
</dbReference>
<feature type="chain" id="PRO_5002028210" evidence="7">
    <location>
        <begin position="19"/>
        <end position="131"/>
    </location>
</feature>
<proteinExistence type="predicted"/>
<feature type="signal peptide" evidence="7">
    <location>
        <begin position="1"/>
        <end position="18"/>
    </location>
</feature>
<evidence type="ECO:0000256" key="2">
    <source>
        <dbReference type="ARBA" id="ARBA00022617"/>
    </source>
</evidence>
<protein>
    <submittedName>
        <fullName evidence="9">Cytochrome C</fullName>
    </submittedName>
</protein>
<dbReference type="Gene3D" id="1.10.760.10">
    <property type="entry name" value="Cytochrome c-like domain"/>
    <property type="match status" value="1"/>
</dbReference>
<dbReference type="SUPFAM" id="SSF46626">
    <property type="entry name" value="Cytochrome c"/>
    <property type="match status" value="1"/>
</dbReference>
<dbReference type="InterPro" id="IPR002323">
    <property type="entry name" value="Cyt_CIE"/>
</dbReference>
<dbReference type="PANTHER" id="PTHR40942:SF4">
    <property type="entry name" value="CYTOCHROME C5"/>
    <property type="match status" value="1"/>
</dbReference>
<reference evidence="9 10" key="1">
    <citation type="submission" date="2014-11" db="EMBL/GenBank/DDBJ databases">
        <title>Complete Genome Sequence of Pseudoalteromonas sp. Strain OCN003 Isolated from Kaneohe Bay, Oahu, Hawaii.</title>
        <authorList>
            <person name="Beurmann S."/>
            <person name="Videau P."/>
            <person name="Ushijima B."/>
            <person name="Smith A.M."/>
            <person name="Aeby G.S."/>
            <person name="Callahan S.M."/>
            <person name="Belcaid M."/>
        </authorList>
    </citation>
    <scope>NUCLEOTIDE SEQUENCE [LARGE SCALE GENOMIC DNA]</scope>
    <source>
        <strain evidence="9 10">OCN003</strain>
    </source>
</reference>
<name>A0A0A7EBQ6_9GAMM</name>
<dbReference type="RefSeq" id="WP_038637898.1">
    <property type="nucleotide sequence ID" value="NZ_CP009888.1"/>
</dbReference>
<evidence type="ECO:0000256" key="5">
    <source>
        <dbReference type="ARBA" id="ARBA00023004"/>
    </source>
</evidence>
<evidence type="ECO:0000256" key="1">
    <source>
        <dbReference type="ARBA" id="ARBA00022448"/>
    </source>
</evidence>
<dbReference type="eggNOG" id="COG3245">
    <property type="taxonomic scope" value="Bacteria"/>
</dbReference>
<evidence type="ECO:0000259" key="8">
    <source>
        <dbReference type="PROSITE" id="PS51007"/>
    </source>
</evidence>
<keyword evidence="7" id="KW-0732">Signal</keyword>
<keyword evidence="2 6" id="KW-0349">Heme</keyword>
<sequence length="131" mass="13865">MKKLTAALLMMSATVAVAAPFDNSLTEEAIKKRIAPVGTVYLAGAEPVVAEPTGPRTGQQVYQASCFGCHGTGALGAPKTKADWDTRLAKGMDVLMDHAINGFNAMPPRGTCMNCSDEEIKDAIEFMMKGN</sequence>
<evidence type="ECO:0000313" key="9">
    <source>
        <dbReference type="EMBL" id="AIY64004.1"/>
    </source>
</evidence>
<dbReference type="PRINTS" id="PR00607">
    <property type="entry name" value="CYTCHROMECIE"/>
</dbReference>
<dbReference type="OrthoDB" id="9814708at2"/>
<keyword evidence="10" id="KW-1185">Reference proteome</keyword>
<dbReference type="PANTHER" id="PTHR40942">
    <property type="match status" value="1"/>
</dbReference>
<keyword evidence="4" id="KW-0249">Electron transport</keyword>
<keyword evidence="1" id="KW-0813">Transport</keyword>
<dbReference type="GO" id="GO:0020037">
    <property type="term" value="F:heme binding"/>
    <property type="evidence" value="ECO:0007669"/>
    <property type="project" value="InterPro"/>
</dbReference>
<dbReference type="Proteomes" id="UP000030341">
    <property type="component" value="Chromosome 1"/>
</dbReference>
<keyword evidence="3 6" id="KW-0479">Metal-binding</keyword>
<dbReference type="InterPro" id="IPR009056">
    <property type="entry name" value="Cyt_c-like_dom"/>
</dbReference>
<dbReference type="PROSITE" id="PS51007">
    <property type="entry name" value="CYTC"/>
    <property type="match status" value="1"/>
</dbReference>
<evidence type="ECO:0000256" key="6">
    <source>
        <dbReference type="PROSITE-ProRule" id="PRU00433"/>
    </source>
</evidence>
<accession>A0A0A7EBQ6</accession>
<organism evidence="9 10">
    <name type="scientific">Pseudoalteromonas piratica</name>
    <dbReference type="NCBI Taxonomy" id="1348114"/>
    <lineage>
        <taxon>Bacteria</taxon>
        <taxon>Pseudomonadati</taxon>
        <taxon>Pseudomonadota</taxon>
        <taxon>Gammaproteobacteria</taxon>
        <taxon>Alteromonadales</taxon>
        <taxon>Pseudoalteromonadaceae</taxon>
        <taxon>Pseudoalteromonas</taxon>
    </lineage>
</organism>
<dbReference type="Pfam" id="PF13442">
    <property type="entry name" value="Cytochrome_CBB3"/>
    <property type="match status" value="1"/>
</dbReference>
<feature type="domain" description="Cytochrome c" evidence="8">
    <location>
        <begin position="53"/>
        <end position="131"/>
    </location>
</feature>
<dbReference type="AlphaFoldDB" id="A0A0A7EBQ6"/>
<evidence type="ECO:0000256" key="3">
    <source>
        <dbReference type="ARBA" id="ARBA00022723"/>
    </source>
</evidence>
<dbReference type="GO" id="GO:0009055">
    <property type="term" value="F:electron transfer activity"/>
    <property type="evidence" value="ECO:0007669"/>
    <property type="project" value="InterPro"/>
</dbReference>
<evidence type="ECO:0000256" key="7">
    <source>
        <dbReference type="SAM" id="SignalP"/>
    </source>
</evidence>
<dbReference type="KEGG" id="pseo:OM33_01675"/>